<dbReference type="AlphaFoldDB" id="L0W9N0"/>
<evidence type="ECO:0000313" key="1">
    <source>
        <dbReference type="EMBL" id="EKF73443.1"/>
    </source>
</evidence>
<dbReference type="PATRIC" id="fig|1177179.3.peg.2755"/>
<dbReference type="OrthoDB" id="6105269at2"/>
<dbReference type="eggNOG" id="ENOG5032Z9T">
    <property type="taxonomic scope" value="Bacteria"/>
</dbReference>
<proteinExistence type="predicted"/>
<dbReference type="RefSeq" id="WP_008929942.1">
    <property type="nucleotide sequence ID" value="NZ_AMRJ01000026.1"/>
</dbReference>
<name>L0W9N0_9GAMM</name>
<evidence type="ECO:0008006" key="3">
    <source>
        <dbReference type="Google" id="ProtNLM"/>
    </source>
</evidence>
<keyword evidence="2" id="KW-1185">Reference proteome</keyword>
<sequence length="117" mass="13632">MNHDADEIETAETFLTEMLEADRVGHYSSFIQHFDPAELEGFDEKAFLDDVALMRDELGAYQSRHFLGSLQGFQHEDRPQSRRFVWRAVYEKNEALIILGMHRKDGEWVVNESVVSK</sequence>
<comment type="caution">
    <text evidence="1">The sequence shown here is derived from an EMBL/GenBank/DDBJ whole genome shotgun (WGS) entry which is preliminary data.</text>
</comment>
<protein>
    <recommendedName>
        <fullName evidence="3">DUF4440 domain-containing protein</fullName>
    </recommendedName>
</protein>
<accession>L0W9N0</accession>
<reference evidence="1 2" key="1">
    <citation type="journal article" date="2012" name="J. Bacteriol.">
        <title>Genome Sequence of the Alkane-Degrading Bacterium Alcanivorax hongdengensis Type Strain A-11-3.</title>
        <authorList>
            <person name="Lai Q."/>
            <person name="Shao Z."/>
        </authorList>
    </citation>
    <scope>NUCLEOTIDE SEQUENCE [LARGE SCALE GENOMIC DNA]</scope>
    <source>
        <strain evidence="1 2">A-11-3</strain>
    </source>
</reference>
<gene>
    <name evidence="1" type="ORF">A11A3_13860</name>
</gene>
<dbReference type="EMBL" id="AMRJ01000026">
    <property type="protein sequence ID" value="EKF73443.1"/>
    <property type="molecule type" value="Genomic_DNA"/>
</dbReference>
<organism evidence="1 2">
    <name type="scientific">Alcanivorax hongdengensis A-11-3</name>
    <dbReference type="NCBI Taxonomy" id="1177179"/>
    <lineage>
        <taxon>Bacteria</taxon>
        <taxon>Pseudomonadati</taxon>
        <taxon>Pseudomonadota</taxon>
        <taxon>Gammaproteobacteria</taxon>
        <taxon>Oceanospirillales</taxon>
        <taxon>Alcanivoracaceae</taxon>
        <taxon>Alcanivorax</taxon>
    </lineage>
</organism>
<dbReference type="Proteomes" id="UP000010164">
    <property type="component" value="Unassembled WGS sequence"/>
</dbReference>
<evidence type="ECO:0000313" key="2">
    <source>
        <dbReference type="Proteomes" id="UP000010164"/>
    </source>
</evidence>